<reference evidence="2 3" key="1">
    <citation type="journal article" date="2015" name="BMC Genomics">
        <title>Gene expression during zombie ant biting behavior reflects the complexity underlying fungal parasitic behavioral manipulation.</title>
        <authorList>
            <person name="de Bekker C."/>
            <person name="Ohm R.A."/>
            <person name="Loreto R.G."/>
            <person name="Sebastian A."/>
            <person name="Albert I."/>
            <person name="Merrow M."/>
            <person name="Brachmann A."/>
            <person name="Hughes D.P."/>
        </authorList>
    </citation>
    <scope>NUCLEOTIDE SEQUENCE [LARGE SCALE GENOMIC DNA]</scope>
    <source>
        <strain evidence="2 3">SC16a</strain>
    </source>
</reference>
<evidence type="ECO:0000313" key="3">
    <source>
        <dbReference type="Proteomes" id="UP000037136"/>
    </source>
</evidence>
<dbReference type="Proteomes" id="UP000037136">
    <property type="component" value="Unassembled WGS sequence"/>
</dbReference>
<keyword evidence="3" id="KW-1185">Reference proteome</keyword>
<protein>
    <submittedName>
        <fullName evidence="2">Uncharacterized protein</fullName>
    </submittedName>
</protein>
<feature type="signal peptide" evidence="1">
    <location>
        <begin position="1"/>
        <end position="16"/>
    </location>
</feature>
<sequence>MRSILLVFACFEIAQAWILEAASGHANTWRKHRQQMQLMQAGLQDDPQDSSCPEPLTFKCGRGVCMIFRACDPKEEEVNQHPLTPASDEAEEIS</sequence>
<dbReference type="EMBL" id="LAZP02000022">
    <property type="protein sequence ID" value="PFH62623.1"/>
    <property type="molecule type" value="Genomic_DNA"/>
</dbReference>
<feature type="chain" id="PRO_5013174097" evidence="1">
    <location>
        <begin position="17"/>
        <end position="94"/>
    </location>
</feature>
<accession>A0A2A9PP03</accession>
<gene>
    <name evidence="2" type="ORF">XA68_12697</name>
</gene>
<proteinExistence type="predicted"/>
<comment type="caution">
    <text evidence="2">The sequence shown here is derived from an EMBL/GenBank/DDBJ whole genome shotgun (WGS) entry which is preliminary data.</text>
</comment>
<organism evidence="2 3">
    <name type="scientific">Ophiocordyceps unilateralis</name>
    <name type="common">Zombie-ant fungus</name>
    <name type="synonym">Torrubia unilateralis</name>
    <dbReference type="NCBI Taxonomy" id="268505"/>
    <lineage>
        <taxon>Eukaryota</taxon>
        <taxon>Fungi</taxon>
        <taxon>Dikarya</taxon>
        <taxon>Ascomycota</taxon>
        <taxon>Pezizomycotina</taxon>
        <taxon>Sordariomycetes</taxon>
        <taxon>Hypocreomycetidae</taxon>
        <taxon>Hypocreales</taxon>
        <taxon>Ophiocordycipitaceae</taxon>
        <taxon>Ophiocordyceps</taxon>
    </lineage>
</organism>
<evidence type="ECO:0000313" key="2">
    <source>
        <dbReference type="EMBL" id="PFH62623.1"/>
    </source>
</evidence>
<name>A0A2A9PP03_OPHUN</name>
<dbReference type="OrthoDB" id="10492238at2759"/>
<keyword evidence="1" id="KW-0732">Signal</keyword>
<reference evidence="2 3" key="2">
    <citation type="journal article" date="2017" name="Sci. Rep.">
        <title>Ant-infecting Ophiocordyceps genomes reveal a high diversity of potential behavioral manipulation genes and a possible major role for enterotoxins.</title>
        <authorList>
            <person name="de Bekker C."/>
            <person name="Ohm R.A."/>
            <person name="Evans H.C."/>
            <person name="Brachmann A."/>
            <person name="Hughes D.P."/>
        </authorList>
    </citation>
    <scope>NUCLEOTIDE SEQUENCE [LARGE SCALE GENOMIC DNA]</scope>
    <source>
        <strain evidence="2 3">SC16a</strain>
    </source>
</reference>
<dbReference type="AlphaFoldDB" id="A0A2A9PP03"/>
<evidence type="ECO:0000256" key="1">
    <source>
        <dbReference type="SAM" id="SignalP"/>
    </source>
</evidence>